<comment type="caution">
    <text evidence="1">The sequence shown here is derived from an EMBL/GenBank/DDBJ whole genome shotgun (WGS) entry which is preliminary data.</text>
</comment>
<dbReference type="AlphaFoldDB" id="A0A645F3H7"/>
<accession>A0A645F3H7</accession>
<organism evidence="1">
    <name type="scientific">bioreactor metagenome</name>
    <dbReference type="NCBI Taxonomy" id="1076179"/>
    <lineage>
        <taxon>unclassified sequences</taxon>
        <taxon>metagenomes</taxon>
        <taxon>ecological metagenomes</taxon>
    </lineage>
</organism>
<gene>
    <name evidence="1" type="ORF">SDC9_156183</name>
</gene>
<proteinExistence type="predicted"/>
<sequence>MNLGGRQNKDNMLRRFFEYFEQRVKGAGGKHVNLVDDIDAVLGNRRRENRLIPQITDIIHTVV</sequence>
<evidence type="ECO:0000313" key="1">
    <source>
        <dbReference type="EMBL" id="MPN08895.1"/>
    </source>
</evidence>
<name>A0A645F3H7_9ZZZZ</name>
<reference evidence="1" key="1">
    <citation type="submission" date="2019-08" db="EMBL/GenBank/DDBJ databases">
        <authorList>
            <person name="Kucharzyk K."/>
            <person name="Murdoch R.W."/>
            <person name="Higgins S."/>
            <person name="Loffler F."/>
        </authorList>
    </citation>
    <scope>NUCLEOTIDE SEQUENCE</scope>
</reference>
<protein>
    <submittedName>
        <fullName evidence="1">Uncharacterized protein</fullName>
    </submittedName>
</protein>
<dbReference type="EMBL" id="VSSQ01054987">
    <property type="protein sequence ID" value="MPN08895.1"/>
    <property type="molecule type" value="Genomic_DNA"/>
</dbReference>